<evidence type="ECO:0008006" key="4">
    <source>
        <dbReference type="Google" id="ProtNLM"/>
    </source>
</evidence>
<sequence length="340" mass="37937">MISVLFIVGALRLASQYRFNNPGSVVHTILPSGTKISTNYYCTAVPSVNSTSLPTIWFESSAAHGVTDFLGVQTFLAESHGRNSCSYDPPNFGWSSRWPASEKLDLNAVFDPLLAAIGRQGEKKVLAGWGGGAENVLKHARQNPTTVEGVVFLDASPNGIEWLDRKRALNLTMKETIDFAKTDMRGRVTLAQIILTLGIPWGLLPIFVPANETGYFDQAEYPRHHAQSLKEDMWAMQYYQLVDQSSSPFGVKLEDLQLPNDISVYGIATYNSGSDTASDQFYRYEKVQLANSVSAGNITKPFVWCEEADFLGYDPTLWSMHRFLKQSLFGVKNEQLWRET</sequence>
<name>A0A9Q8Z395_CURCL</name>
<dbReference type="AlphaFoldDB" id="A0A9Q8Z395"/>
<dbReference type="Gene3D" id="3.40.50.1820">
    <property type="entry name" value="alpha/beta hydrolase"/>
    <property type="match status" value="1"/>
</dbReference>
<gene>
    <name evidence="2" type="ORF">yc1106_02395</name>
</gene>
<dbReference type="SUPFAM" id="SSF53474">
    <property type="entry name" value="alpha/beta-Hydrolases"/>
    <property type="match status" value="1"/>
</dbReference>
<keyword evidence="3" id="KW-1185">Reference proteome</keyword>
<dbReference type="VEuPathDB" id="FungiDB:yc1106_02395"/>
<organism evidence="2 3">
    <name type="scientific">Curvularia clavata</name>
    <dbReference type="NCBI Taxonomy" id="95742"/>
    <lineage>
        <taxon>Eukaryota</taxon>
        <taxon>Fungi</taxon>
        <taxon>Dikarya</taxon>
        <taxon>Ascomycota</taxon>
        <taxon>Pezizomycotina</taxon>
        <taxon>Dothideomycetes</taxon>
        <taxon>Pleosporomycetidae</taxon>
        <taxon>Pleosporales</taxon>
        <taxon>Pleosporineae</taxon>
        <taxon>Pleosporaceae</taxon>
        <taxon>Curvularia</taxon>
    </lineage>
</organism>
<feature type="signal peptide" evidence="1">
    <location>
        <begin position="1"/>
        <end position="16"/>
    </location>
</feature>
<dbReference type="OrthoDB" id="164921at2759"/>
<proteinExistence type="predicted"/>
<dbReference type="EMBL" id="CP089275">
    <property type="protein sequence ID" value="USP75121.1"/>
    <property type="molecule type" value="Genomic_DNA"/>
</dbReference>
<evidence type="ECO:0000313" key="2">
    <source>
        <dbReference type="EMBL" id="USP75121.1"/>
    </source>
</evidence>
<dbReference type="InterPro" id="IPR029058">
    <property type="entry name" value="AB_hydrolase_fold"/>
</dbReference>
<feature type="chain" id="PRO_5040121603" description="AB hydrolase-1 domain-containing protein" evidence="1">
    <location>
        <begin position="17"/>
        <end position="340"/>
    </location>
</feature>
<evidence type="ECO:0000256" key="1">
    <source>
        <dbReference type="SAM" id="SignalP"/>
    </source>
</evidence>
<reference evidence="2" key="1">
    <citation type="submission" date="2021-12" db="EMBL/GenBank/DDBJ databases">
        <title>Curvularia clavata genome.</title>
        <authorList>
            <person name="Cao Y."/>
        </authorList>
    </citation>
    <scope>NUCLEOTIDE SEQUENCE</scope>
    <source>
        <strain evidence="2">Yc1106</strain>
    </source>
</reference>
<evidence type="ECO:0000313" key="3">
    <source>
        <dbReference type="Proteomes" id="UP001056012"/>
    </source>
</evidence>
<dbReference type="Proteomes" id="UP001056012">
    <property type="component" value="Chromosome 2"/>
</dbReference>
<keyword evidence="1" id="KW-0732">Signal</keyword>
<accession>A0A9Q8Z395</accession>
<protein>
    <recommendedName>
        <fullName evidence="4">AB hydrolase-1 domain-containing protein</fullName>
    </recommendedName>
</protein>